<dbReference type="Proteomes" id="UP000697710">
    <property type="component" value="Unassembled WGS sequence"/>
</dbReference>
<reference evidence="2" key="1">
    <citation type="submission" date="2020-04" db="EMBL/GenBank/DDBJ databases">
        <authorList>
            <person name="Zhang T."/>
        </authorList>
    </citation>
    <scope>NUCLEOTIDE SEQUENCE</scope>
    <source>
        <strain evidence="2">HKST-UBA01</strain>
    </source>
</reference>
<protein>
    <submittedName>
        <fullName evidence="2">PorV/PorQ family protein</fullName>
    </submittedName>
</protein>
<proteinExistence type="predicted"/>
<accession>A0A956M0B4</accession>
<dbReference type="AlphaFoldDB" id="A0A956M0B4"/>
<dbReference type="NCBIfam" id="NF033709">
    <property type="entry name" value="PorV_fam"/>
    <property type="match status" value="1"/>
</dbReference>
<feature type="signal peptide" evidence="1">
    <location>
        <begin position="1"/>
        <end position="22"/>
    </location>
</feature>
<evidence type="ECO:0000313" key="2">
    <source>
        <dbReference type="EMBL" id="MCA9728433.1"/>
    </source>
</evidence>
<sequence length="338" mass="36357">MKRIYLATLVLGLVALATQAEAGTDRRIGTAGAQELRIPVGTRGIALAGATVASNHGLESVFYNPAGLASTEGVEAYFGNTSYIADINVRYLALSSKMDWGSLAFTAKVLDLGDLIVTTEDAPEGTGQVETLTFAVIGLTASRYLTDAISFGATGYFINESILDVHAKGVAFDMGLHYDLPWRNARFGLVMKNLGPDMAFDGANLEHSVQIPGSSPNSRPRVLRTQSAAFDLPTYFELGGEMSAWTSGDNQVMGYGTYQSNNFSKDEFRGGVEYNYQDLLSLRGGYAYADQNDYLFGPSFGAGLNLPLGGGTVSVDYAFQSVDSFFDDMHTISARFKF</sequence>
<name>A0A956M0B4_UNCEI</name>
<gene>
    <name evidence="2" type="ORF">KC729_12165</name>
</gene>
<organism evidence="2 3">
    <name type="scientific">Eiseniibacteriota bacterium</name>
    <dbReference type="NCBI Taxonomy" id="2212470"/>
    <lineage>
        <taxon>Bacteria</taxon>
        <taxon>Candidatus Eiseniibacteriota</taxon>
    </lineage>
</organism>
<feature type="chain" id="PRO_5037672860" evidence="1">
    <location>
        <begin position="23"/>
        <end position="338"/>
    </location>
</feature>
<reference evidence="2" key="2">
    <citation type="journal article" date="2021" name="Microbiome">
        <title>Successional dynamics and alternative stable states in a saline activated sludge microbial community over 9 years.</title>
        <authorList>
            <person name="Wang Y."/>
            <person name="Ye J."/>
            <person name="Ju F."/>
            <person name="Liu L."/>
            <person name="Boyd J.A."/>
            <person name="Deng Y."/>
            <person name="Parks D.H."/>
            <person name="Jiang X."/>
            <person name="Yin X."/>
            <person name="Woodcroft B.J."/>
            <person name="Tyson G.W."/>
            <person name="Hugenholtz P."/>
            <person name="Polz M.F."/>
            <person name="Zhang T."/>
        </authorList>
    </citation>
    <scope>NUCLEOTIDE SEQUENCE</scope>
    <source>
        <strain evidence="2">HKST-UBA01</strain>
    </source>
</reference>
<evidence type="ECO:0000256" key="1">
    <source>
        <dbReference type="SAM" id="SignalP"/>
    </source>
</evidence>
<evidence type="ECO:0000313" key="3">
    <source>
        <dbReference type="Proteomes" id="UP000697710"/>
    </source>
</evidence>
<keyword evidence="1" id="KW-0732">Signal</keyword>
<dbReference type="EMBL" id="JAGQHR010000382">
    <property type="protein sequence ID" value="MCA9728433.1"/>
    <property type="molecule type" value="Genomic_DNA"/>
</dbReference>
<dbReference type="SUPFAM" id="SSF56935">
    <property type="entry name" value="Porins"/>
    <property type="match status" value="1"/>
</dbReference>
<dbReference type="Gene3D" id="2.40.160.60">
    <property type="entry name" value="Outer membrane protein transport protein (OMPP1/FadL/TodX)"/>
    <property type="match status" value="1"/>
</dbReference>
<comment type="caution">
    <text evidence="2">The sequence shown here is derived from an EMBL/GenBank/DDBJ whole genome shotgun (WGS) entry which is preliminary data.</text>
</comment>